<organism evidence="1 2">
    <name type="scientific">Gossypium arboreum</name>
    <name type="common">Tree cotton</name>
    <name type="synonym">Gossypium nanking</name>
    <dbReference type="NCBI Taxonomy" id="29729"/>
    <lineage>
        <taxon>Eukaryota</taxon>
        <taxon>Viridiplantae</taxon>
        <taxon>Streptophyta</taxon>
        <taxon>Embryophyta</taxon>
        <taxon>Tracheophyta</taxon>
        <taxon>Spermatophyta</taxon>
        <taxon>Magnoliopsida</taxon>
        <taxon>eudicotyledons</taxon>
        <taxon>Gunneridae</taxon>
        <taxon>Pentapetalae</taxon>
        <taxon>rosids</taxon>
        <taxon>malvids</taxon>
        <taxon>Malvales</taxon>
        <taxon>Malvaceae</taxon>
        <taxon>Malvoideae</taxon>
        <taxon>Gossypium</taxon>
    </lineage>
</organism>
<reference evidence="1 2" key="1">
    <citation type="submission" date="2023-03" db="EMBL/GenBank/DDBJ databases">
        <title>WGS of Gossypium arboreum.</title>
        <authorList>
            <person name="Yu D."/>
        </authorList>
    </citation>
    <scope>NUCLEOTIDE SEQUENCE [LARGE SCALE GENOMIC DNA]</scope>
    <source>
        <tissue evidence="1">Leaf</tissue>
    </source>
</reference>
<dbReference type="EMBL" id="JARKNE010000002">
    <property type="protein sequence ID" value="KAK5843175.1"/>
    <property type="molecule type" value="Genomic_DNA"/>
</dbReference>
<comment type="caution">
    <text evidence="1">The sequence shown here is derived from an EMBL/GenBank/DDBJ whole genome shotgun (WGS) entry which is preliminary data.</text>
</comment>
<proteinExistence type="predicted"/>
<dbReference type="SUPFAM" id="SSF52047">
    <property type="entry name" value="RNI-like"/>
    <property type="match status" value="1"/>
</dbReference>
<sequence>MLDLSESTFEEGFKEKEADDDIQEYLIHNGFSLQSLAILDLPKLEALAQWLLLVFANTLKNLIIRNCENLKTSAEWHNLTSLEIVEIKHCPELSSIAQNYQVCQNPCNPSNN</sequence>
<gene>
    <name evidence="1" type="ORF">PVK06_005619</name>
</gene>
<evidence type="ECO:0000313" key="2">
    <source>
        <dbReference type="Proteomes" id="UP001358586"/>
    </source>
</evidence>
<accession>A0ABR0QV28</accession>
<name>A0ABR0QV28_GOSAR</name>
<dbReference type="InterPro" id="IPR032675">
    <property type="entry name" value="LRR_dom_sf"/>
</dbReference>
<evidence type="ECO:0000313" key="1">
    <source>
        <dbReference type="EMBL" id="KAK5843175.1"/>
    </source>
</evidence>
<dbReference type="Gene3D" id="3.80.10.10">
    <property type="entry name" value="Ribonuclease Inhibitor"/>
    <property type="match status" value="1"/>
</dbReference>
<keyword evidence="2" id="KW-1185">Reference proteome</keyword>
<protein>
    <submittedName>
        <fullName evidence="1">Uncharacterized protein</fullName>
    </submittedName>
</protein>
<dbReference type="Proteomes" id="UP001358586">
    <property type="component" value="Chromosome 2"/>
</dbReference>